<feature type="repeat" description="ANK" evidence="3">
    <location>
        <begin position="234"/>
        <end position="266"/>
    </location>
</feature>
<organism evidence="5 6">
    <name type="scientific">Akkermansia glycaniphila</name>
    <dbReference type="NCBI Taxonomy" id="1679444"/>
    <lineage>
        <taxon>Bacteria</taxon>
        <taxon>Pseudomonadati</taxon>
        <taxon>Verrucomicrobiota</taxon>
        <taxon>Verrucomicrobiia</taxon>
        <taxon>Verrucomicrobiales</taxon>
        <taxon>Akkermansiaceae</taxon>
        <taxon>Akkermansia</taxon>
    </lineage>
</organism>
<dbReference type="Gene3D" id="1.25.40.20">
    <property type="entry name" value="Ankyrin repeat-containing domain"/>
    <property type="match status" value="2"/>
</dbReference>
<dbReference type="InterPro" id="IPR002110">
    <property type="entry name" value="Ankyrin_rpt"/>
</dbReference>
<reference evidence="6" key="1">
    <citation type="submission" date="2016-09" db="EMBL/GenBank/DDBJ databases">
        <authorList>
            <person name="Koehorst J."/>
        </authorList>
    </citation>
    <scope>NUCLEOTIDE SEQUENCE [LARGE SCALE GENOMIC DNA]</scope>
</reference>
<dbReference type="PANTHER" id="PTHR24126:SF14">
    <property type="entry name" value="ANK_REP_REGION DOMAIN-CONTAINING PROTEIN"/>
    <property type="match status" value="1"/>
</dbReference>
<keyword evidence="6" id="KW-1185">Reference proteome</keyword>
<keyword evidence="2 3" id="KW-0040">ANK repeat</keyword>
<feature type="repeat" description="ANK" evidence="3">
    <location>
        <begin position="267"/>
        <end position="308"/>
    </location>
</feature>
<proteinExistence type="predicted"/>
<dbReference type="PROSITE" id="PS50297">
    <property type="entry name" value="ANK_REP_REGION"/>
    <property type="match status" value="4"/>
</dbReference>
<dbReference type="EMBL" id="LT629973">
    <property type="protein sequence ID" value="SEH71421.1"/>
    <property type="molecule type" value="Genomic_DNA"/>
</dbReference>
<dbReference type="PROSITE" id="PS50088">
    <property type="entry name" value="ANK_REPEAT"/>
    <property type="match status" value="4"/>
</dbReference>
<protein>
    <submittedName>
        <fullName evidence="5">Ankyrin repeats (3 copies)</fullName>
    </submittedName>
</protein>
<dbReference type="STRING" id="1679444.PYTT_0171"/>
<evidence type="ECO:0000256" key="3">
    <source>
        <dbReference type="PROSITE-ProRule" id="PRU00023"/>
    </source>
</evidence>
<dbReference type="SMART" id="SM00248">
    <property type="entry name" value="ANK"/>
    <property type="match status" value="5"/>
</dbReference>
<dbReference type="AlphaFoldDB" id="A0A1H6KDY0"/>
<feature type="signal peptide" evidence="4">
    <location>
        <begin position="1"/>
        <end position="17"/>
    </location>
</feature>
<accession>A0A1H6KDY0</accession>
<feature type="repeat" description="ANK" evidence="3">
    <location>
        <begin position="95"/>
        <end position="127"/>
    </location>
</feature>
<dbReference type="PRINTS" id="PR01415">
    <property type="entry name" value="ANKYRIN"/>
</dbReference>
<feature type="chain" id="PRO_5009604436" evidence="4">
    <location>
        <begin position="18"/>
        <end position="472"/>
    </location>
</feature>
<dbReference type="KEGG" id="agl:PYTT_0171"/>
<dbReference type="Pfam" id="PF12796">
    <property type="entry name" value="Ank_2"/>
    <property type="match status" value="2"/>
</dbReference>
<evidence type="ECO:0000256" key="2">
    <source>
        <dbReference type="ARBA" id="ARBA00023043"/>
    </source>
</evidence>
<dbReference type="Proteomes" id="UP000176204">
    <property type="component" value="Chromosome I"/>
</dbReference>
<keyword evidence="1" id="KW-0677">Repeat</keyword>
<evidence type="ECO:0000256" key="1">
    <source>
        <dbReference type="ARBA" id="ARBA00022737"/>
    </source>
</evidence>
<evidence type="ECO:0000313" key="5">
    <source>
        <dbReference type="EMBL" id="SEH71421.1"/>
    </source>
</evidence>
<name>A0A1H6KDY0_9BACT</name>
<keyword evidence="4" id="KW-0732">Signal</keyword>
<sequence>MIYVSLMLCMSAIGVHAGQTESFEEIVKSLEAEQADESWSGSCGMPNVVIESDADPLVLMAAVRDGKFQPLREYVIYGHGNDRLRSSRVHARLANGMSLLEVAVRYGGDDVVRFLIEQGSEVRKRDGKGNSLATLAVWQGRSEVLKMLLNASPDPVNLEEIWLKLVELPIDPYVFYTAGNMMKVMQHDRERTIPPALRLDGRILSPVGDGPYDPKVLRELLERGVDTATRRSSDGATALHAFIYTGRPEIIKLLLSFHADVNARDAAQRTPLMYAAGFRSLDLGSRDAATNIVRMLLDAGADVNAQDEDGQTALMKAVSRNLSEIAEMLLMAGADPSLADKNGMTALDIYASQFSPCLSASCVDAMCARFDWGRRAADGSSVFARAAGSGNIDLLRRIGNDWQSRGISPEDVDKAVMDTVGNSALGEKRGMQVIEYLLPKCSPSVIGHAWERAEAMGKREMAAFFREKLKNR</sequence>
<dbReference type="SUPFAM" id="SSF48403">
    <property type="entry name" value="Ankyrin repeat"/>
    <property type="match status" value="1"/>
</dbReference>
<evidence type="ECO:0000313" key="6">
    <source>
        <dbReference type="Proteomes" id="UP000176204"/>
    </source>
</evidence>
<feature type="repeat" description="ANK" evidence="3">
    <location>
        <begin position="309"/>
        <end position="341"/>
    </location>
</feature>
<gene>
    <name evidence="5" type="ORF">PYTT_0171</name>
</gene>
<dbReference type="Pfam" id="PF13857">
    <property type="entry name" value="Ank_5"/>
    <property type="match status" value="1"/>
</dbReference>
<dbReference type="PANTHER" id="PTHR24126">
    <property type="entry name" value="ANKYRIN REPEAT, PH AND SEC7 DOMAIN CONTAINING PROTEIN SECG-RELATED"/>
    <property type="match status" value="1"/>
</dbReference>
<evidence type="ECO:0000256" key="4">
    <source>
        <dbReference type="SAM" id="SignalP"/>
    </source>
</evidence>
<dbReference type="InterPro" id="IPR036770">
    <property type="entry name" value="Ankyrin_rpt-contain_sf"/>
</dbReference>